<comment type="caution">
    <text evidence="16">The sequence shown here is derived from an EMBL/GenBank/DDBJ whole genome shotgun (WGS) entry which is preliminary data.</text>
</comment>
<dbReference type="GO" id="GO:0005816">
    <property type="term" value="C:spindle pole body"/>
    <property type="evidence" value="ECO:0007669"/>
    <property type="project" value="TreeGrafter"/>
</dbReference>
<feature type="coiled-coil region" evidence="13">
    <location>
        <begin position="1053"/>
        <end position="1189"/>
    </location>
</feature>
<dbReference type="SUPFAM" id="SSF74924">
    <property type="entry name" value="Cap-Gly domain"/>
    <property type="match status" value="1"/>
</dbReference>
<dbReference type="GO" id="GO:0005814">
    <property type="term" value="C:centriole"/>
    <property type="evidence" value="ECO:0007669"/>
    <property type="project" value="UniProtKB-SubCell"/>
</dbReference>
<evidence type="ECO:0000256" key="9">
    <source>
        <dbReference type="ARBA" id="ARBA00023017"/>
    </source>
</evidence>
<keyword evidence="10 13" id="KW-0175">Coiled coil</keyword>
<dbReference type="PANTHER" id="PTHR18916">
    <property type="entry name" value="DYNACTIN 1-RELATED MICROTUBULE-BINDING"/>
    <property type="match status" value="1"/>
</dbReference>
<feature type="compositionally biased region" description="Low complexity" evidence="14">
    <location>
        <begin position="229"/>
        <end position="238"/>
    </location>
</feature>
<feature type="compositionally biased region" description="Low complexity" evidence="14">
    <location>
        <begin position="137"/>
        <end position="175"/>
    </location>
</feature>
<dbReference type="Gene3D" id="2.30.30.190">
    <property type="entry name" value="CAP Gly-rich-like domain"/>
    <property type="match status" value="1"/>
</dbReference>
<evidence type="ECO:0000256" key="10">
    <source>
        <dbReference type="ARBA" id="ARBA00023054"/>
    </source>
</evidence>
<evidence type="ECO:0000256" key="2">
    <source>
        <dbReference type="ARBA" id="ARBA00004186"/>
    </source>
</evidence>
<evidence type="ECO:0000313" key="17">
    <source>
        <dbReference type="Proteomes" id="UP000219286"/>
    </source>
</evidence>
<evidence type="ECO:0000256" key="4">
    <source>
        <dbReference type="ARBA" id="ARBA00011010"/>
    </source>
</evidence>
<dbReference type="GO" id="GO:0000743">
    <property type="term" value="P:nuclear migration involved in conjugation with cellular fusion"/>
    <property type="evidence" value="ECO:0007669"/>
    <property type="project" value="TreeGrafter"/>
</dbReference>
<dbReference type="Pfam" id="PF01302">
    <property type="entry name" value="CAP_GLY"/>
    <property type="match status" value="1"/>
</dbReference>
<dbReference type="GO" id="GO:0000132">
    <property type="term" value="P:establishment of mitotic spindle orientation"/>
    <property type="evidence" value="ECO:0007669"/>
    <property type="project" value="TreeGrafter"/>
</dbReference>
<feature type="compositionally biased region" description="Low complexity" evidence="14">
    <location>
        <begin position="295"/>
        <end position="327"/>
    </location>
</feature>
<dbReference type="Pfam" id="PF12455">
    <property type="entry name" value="Dynactin"/>
    <property type="match status" value="1"/>
</dbReference>
<feature type="compositionally biased region" description="Low complexity" evidence="14">
    <location>
        <begin position="77"/>
        <end position="93"/>
    </location>
</feature>
<keyword evidence="5" id="KW-0963">Cytoplasm</keyword>
<evidence type="ECO:0000256" key="14">
    <source>
        <dbReference type="SAM" id="MobiDB-lite"/>
    </source>
</evidence>
<evidence type="ECO:0000256" key="1">
    <source>
        <dbReference type="ARBA" id="ARBA00004114"/>
    </source>
</evidence>
<evidence type="ECO:0000256" key="5">
    <source>
        <dbReference type="ARBA" id="ARBA00022490"/>
    </source>
</evidence>
<dbReference type="EMBL" id="LFMI01000572">
    <property type="protein sequence ID" value="OTA05114.1"/>
    <property type="molecule type" value="Genomic_DNA"/>
</dbReference>
<evidence type="ECO:0000256" key="3">
    <source>
        <dbReference type="ARBA" id="ARBA00004544"/>
    </source>
</evidence>
<feature type="compositionally biased region" description="Polar residues" evidence="14">
    <location>
        <begin position="199"/>
        <end position="214"/>
    </location>
</feature>
<keyword evidence="17" id="KW-1185">Reference proteome</keyword>
<organism evidence="16 17">
    <name type="scientific">Trichoderma parareesei</name>
    <name type="common">Filamentous fungus</name>
    <dbReference type="NCBI Taxonomy" id="858221"/>
    <lineage>
        <taxon>Eukaryota</taxon>
        <taxon>Fungi</taxon>
        <taxon>Dikarya</taxon>
        <taxon>Ascomycota</taxon>
        <taxon>Pezizomycotina</taxon>
        <taxon>Sordariomycetes</taxon>
        <taxon>Hypocreomycetidae</taxon>
        <taxon>Hypocreales</taxon>
        <taxon>Hypocreaceae</taxon>
        <taxon>Trichoderma</taxon>
    </lineage>
</organism>
<comment type="subcellular location">
    <subcellularLocation>
        <location evidence="3">Cytoplasm</location>
        <location evidence="3">Cell cortex</location>
    </subcellularLocation>
    <subcellularLocation>
        <location evidence="1">Cytoplasm</location>
        <location evidence="1">Cytoskeleton</location>
        <location evidence="1">Microtubule organizing center</location>
        <location evidence="1">Centrosome</location>
        <location evidence="1">Centriole</location>
    </subcellularLocation>
    <subcellularLocation>
        <location evidence="2">Cytoplasm</location>
        <location evidence="2">Cytoskeleton</location>
        <location evidence="2">Spindle</location>
    </subcellularLocation>
</comment>
<evidence type="ECO:0000313" key="16">
    <source>
        <dbReference type="EMBL" id="OTA05114.1"/>
    </source>
</evidence>
<dbReference type="GO" id="GO:0005874">
    <property type="term" value="C:microtubule"/>
    <property type="evidence" value="ECO:0007669"/>
    <property type="project" value="UniProtKB-KW"/>
</dbReference>
<dbReference type="InterPro" id="IPR022157">
    <property type="entry name" value="Dynactin"/>
</dbReference>
<dbReference type="PROSITE" id="PS00845">
    <property type="entry name" value="CAP_GLY_1"/>
    <property type="match status" value="1"/>
</dbReference>
<feature type="region of interest" description="Disordered" evidence="14">
    <location>
        <begin position="77"/>
        <end position="327"/>
    </location>
</feature>
<evidence type="ECO:0000259" key="15">
    <source>
        <dbReference type="PROSITE" id="PS50245"/>
    </source>
</evidence>
<feature type="domain" description="CAP-Gly" evidence="15">
    <location>
        <begin position="24"/>
        <end position="66"/>
    </location>
</feature>
<evidence type="ECO:0000256" key="7">
    <source>
        <dbReference type="ARBA" id="ARBA00022701"/>
    </source>
</evidence>
<name>A0A2H3A198_TRIPA</name>
<gene>
    <name evidence="16" type="ORF">A9Z42_0057350</name>
</gene>
<dbReference type="PROSITE" id="PS50245">
    <property type="entry name" value="CAP_GLY_2"/>
    <property type="match status" value="1"/>
</dbReference>
<dbReference type="OrthoDB" id="2130750at2759"/>
<keyword evidence="7" id="KW-0493">Microtubule</keyword>
<dbReference type="GO" id="GO:0005819">
    <property type="term" value="C:spindle"/>
    <property type="evidence" value="ECO:0007669"/>
    <property type="project" value="UniProtKB-SubCell"/>
</dbReference>
<evidence type="ECO:0000256" key="8">
    <source>
        <dbReference type="ARBA" id="ARBA00022776"/>
    </source>
</evidence>
<accession>A0A2H3A198</accession>
<dbReference type="SMART" id="SM01052">
    <property type="entry name" value="CAP_GLY"/>
    <property type="match status" value="1"/>
</dbReference>
<keyword evidence="9" id="KW-0243">Dynein</keyword>
<dbReference type="GO" id="GO:0051286">
    <property type="term" value="C:cell tip"/>
    <property type="evidence" value="ECO:0007669"/>
    <property type="project" value="TreeGrafter"/>
</dbReference>
<keyword evidence="6" id="KW-0132">Cell division</keyword>
<comment type="similarity">
    <text evidence="4">Belongs to the dynactin 150 kDa subunit family.</text>
</comment>
<evidence type="ECO:0000256" key="12">
    <source>
        <dbReference type="ARBA" id="ARBA00023306"/>
    </source>
</evidence>
<dbReference type="PANTHER" id="PTHR18916:SF6">
    <property type="entry name" value="DYNACTIN SUBUNIT 1"/>
    <property type="match status" value="1"/>
</dbReference>
<sequence>MPDFKPGQTVLLNDGRKAIVRFAGPTHFQVGEWIGVELEEKTGKNDGSVQGERYFDCPMGYGMFVKPMMATIIAQPAAPRPAAATTTTTTARRPGARPPGLHPTAGRASVSGAEASLNRRRSINAPSPSPVPHHKPSQSSSNLRSPSKSPTKQLSSSSSASASRTTTPSTVRVPSAAGKPRTNLSGSRTSMGPPPPPQTGQRSAMRQPSISSLRAGSAPTKSIGGRGGIAAPRAASRPESGRRTSVSSQGGFDSSSATRSDEMLSSPIEAEEDEILSPQPTSPVAGRANALERIAAASSTLSSSSAATMKKPGAAGSSRSSIGSTAASREIEDLKAKLKVLERKRVEDRDKLKQLETIQGERDKFEGIIQKLQQKYQPIQQENTELRKALKEAETRFDSIEALQAEHDTALELATLDREMAEETSEVLKIEVDALKEKLEELQLELEIVKEENAEYSKGMTPEERASTGWLQMERTNERLREALLRLRDLTQEQEQELRDQIAGMEEELKEFNALKEEHTTAKEKLAQSESAVEDLRQQLDTALGAEDMIEDLTERNMSMSEQIEELKAVIEDLENLKEINDELEINHVQNEKEMQEELDFRDSVIAEQARRAQQQDAALGDMEYTLSRFRELVTSLQSDLDDMRASQAVTEGESEKLNDRSRAMMDLNMKLQISASKAQVKTIDLELRRLEAQEAEQHLGIVKLFLPDSYRDDQDSVLALLRFRRLAFKANLLNGFIRERVNGQPEPGHEDDVLAGCDAIDKLVWVAAMCDRFVNDISHCSIEQFTKYQNSLLELEPVERALNTWIDGLRRDELKEQKCADELQRTISLMSHLGEVHISSGIAAFADDMHMRTLVIQSHLDSATVAFNVIRSMVQRAIPSAGEEEELAQHFAKKIDLAITQTRSTKVFAGKAVRALEDLKARSLSLGEDTRGLFEQCEALTQELARLTRQIGLGIHKLLTQDEGRNEPFTYGEVNEAVRQAVLEATQTNESDLFSSYLNKLKSASEQISDLATLAADLDQTHDFDVSPSPWRLRAQELRILKTVPVDTEEELRRLKAEHSEVRRTIAQRDEQLSTAVLKIETLESRMRDAQANVERISSLQSELDDVNSHVASLKEDIEKQDRELKNLESERDKWKKIASDSRAYADGADAADMKAGQERAVATAREMDALKKDIESLQAAVRYLRDDNRRARLKEQQDYEWLSEPLKKEASPEQQRKALVVAEGKDVLGELLKLATSATVFDLSAAPKQKLAWRPARTTPQYHAAKQTEEFEAWRTWQESVLKKTDMLLVQDRTASLGREKLAGTKREAAARLRIRLPRDGKATATTYAGDKVQIVGSQEWDALQAATRKFAAV</sequence>
<dbReference type="GO" id="GO:0051301">
    <property type="term" value="P:cell division"/>
    <property type="evidence" value="ECO:0007669"/>
    <property type="project" value="UniProtKB-KW"/>
</dbReference>
<evidence type="ECO:0000256" key="13">
    <source>
        <dbReference type="SAM" id="Coils"/>
    </source>
</evidence>
<evidence type="ECO:0000256" key="6">
    <source>
        <dbReference type="ARBA" id="ARBA00022618"/>
    </source>
</evidence>
<feature type="compositionally biased region" description="Low complexity" evidence="14">
    <location>
        <begin position="245"/>
        <end position="256"/>
    </location>
</feature>
<protein>
    <submittedName>
        <fullName evidence="16">Dynactin ro-3</fullName>
    </submittedName>
</protein>
<dbReference type="Proteomes" id="UP000219286">
    <property type="component" value="Unassembled WGS sequence"/>
</dbReference>
<evidence type="ECO:0000256" key="11">
    <source>
        <dbReference type="ARBA" id="ARBA00023212"/>
    </source>
</evidence>
<dbReference type="GO" id="GO:0030286">
    <property type="term" value="C:dynein complex"/>
    <property type="evidence" value="ECO:0007669"/>
    <property type="project" value="UniProtKB-KW"/>
</dbReference>
<reference evidence="16 17" key="1">
    <citation type="journal article" date="2015" name="Genome Announc.">
        <title>Genome sequence and annotation of Trichoderma parareesei, the ancestor of the cellulase producer Trichoderma reesei.</title>
        <authorList>
            <person name="Yang D."/>
            <person name="Pomraning K."/>
            <person name="Kopchinskiy A."/>
            <person name="Karimi Aghcheh R."/>
            <person name="Atanasova L."/>
            <person name="Chenthamara K."/>
            <person name="Baker S.E."/>
            <person name="Zhang R."/>
            <person name="Shen Q."/>
            <person name="Freitag M."/>
            <person name="Kubicek C.P."/>
            <person name="Druzhinina I.S."/>
        </authorList>
    </citation>
    <scope>NUCLEOTIDE SEQUENCE [LARGE SCALE GENOMIC DNA]</scope>
    <source>
        <strain evidence="16 17">CBS 125925</strain>
    </source>
</reference>
<proteinExistence type="inferred from homology"/>
<keyword evidence="12" id="KW-0131">Cell cycle</keyword>
<dbReference type="InterPro" id="IPR036859">
    <property type="entry name" value="CAP-Gly_dom_sf"/>
</dbReference>
<dbReference type="InterPro" id="IPR000938">
    <property type="entry name" value="CAP-Gly_domain"/>
</dbReference>
<keyword evidence="11" id="KW-0206">Cytoskeleton</keyword>
<keyword evidence="8" id="KW-0498">Mitosis</keyword>